<keyword evidence="7 8" id="KW-0472">Membrane</keyword>
<evidence type="ECO:0000256" key="6">
    <source>
        <dbReference type="ARBA" id="ARBA00022989"/>
    </source>
</evidence>
<evidence type="ECO:0000313" key="10">
    <source>
        <dbReference type="EMBL" id="KAA9394319.1"/>
    </source>
</evidence>
<dbReference type="Proteomes" id="UP000325957">
    <property type="component" value="Unassembled WGS sequence"/>
</dbReference>
<name>A0A5J5KXB6_9MICC</name>
<evidence type="ECO:0000256" key="4">
    <source>
        <dbReference type="ARBA" id="ARBA00022475"/>
    </source>
</evidence>
<evidence type="ECO:0000256" key="3">
    <source>
        <dbReference type="ARBA" id="ARBA00022448"/>
    </source>
</evidence>
<keyword evidence="5 8" id="KW-0812">Transmembrane</keyword>
<sequence length="268" mass="27416">MGGHSPAACEHRPGPHARSRSVLRAGDPQAVTVELIVAVIAVAAAASWIQAVAGSGFGVIAGPLLMTLQPELMPGILLLVSPPVFAIALWQDRLGLRSLDLVLPSLLGVVGALAALPLLPRLDVFWLSLAVGATVTAAASAALAGLRVPQRQWVLALAGTMGGALSTLAAAPGPPLLVVYNRSEPQRYRANLSLFFLVACTVSLVVLVLAGRLEAPSALGALWLVPGIAIGMIAAAPLRGRLPGTAVRKAGLWIALLAGALLLTRTVL</sequence>
<comment type="caution">
    <text evidence="10">The sequence shown here is derived from an EMBL/GenBank/DDBJ whole genome shotgun (WGS) entry which is preliminary data.</text>
</comment>
<feature type="transmembrane region" description="Helical" evidence="8">
    <location>
        <begin position="250"/>
        <end position="267"/>
    </location>
</feature>
<keyword evidence="6 8" id="KW-1133">Transmembrane helix</keyword>
<evidence type="ECO:0000256" key="5">
    <source>
        <dbReference type="ARBA" id="ARBA00022692"/>
    </source>
</evidence>
<feature type="transmembrane region" description="Helical" evidence="8">
    <location>
        <begin position="218"/>
        <end position="238"/>
    </location>
</feature>
<comment type="subcellular location">
    <subcellularLocation>
        <location evidence="1 8">Cell membrane</location>
        <topology evidence="1 8">Multi-pass membrane protein</topology>
    </subcellularLocation>
</comment>
<comment type="similarity">
    <text evidence="2 8">Belongs to the 4-toluene sulfonate uptake permease (TSUP) (TC 2.A.102) family.</text>
</comment>
<evidence type="ECO:0000256" key="8">
    <source>
        <dbReference type="RuleBase" id="RU363041"/>
    </source>
</evidence>
<dbReference type="InterPro" id="IPR052017">
    <property type="entry name" value="TSUP"/>
</dbReference>
<dbReference type="PANTHER" id="PTHR30269">
    <property type="entry name" value="TRANSMEMBRANE PROTEIN YFCA"/>
    <property type="match status" value="1"/>
</dbReference>
<gene>
    <name evidence="10" type="ORF">FCK90_07535</name>
</gene>
<dbReference type="EMBL" id="SZWF01000007">
    <property type="protein sequence ID" value="KAA9394319.1"/>
    <property type="molecule type" value="Genomic_DNA"/>
</dbReference>
<feature type="transmembrane region" description="Helical" evidence="8">
    <location>
        <begin position="153"/>
        <end position="172"/>
    </location>
</feature>
<evidence type="ECO:0000256" key="2">
    <source>
        <dbReference type="ARBA" id="ARBA00009142"/>
    </source>
</evidence>
<feature type="transmembrane region" description="Helical" evidence="8">
    <location>
        <begin position="192"/>
        <end position="211"/>
    </location>
</feature>
<dbReference type="AlphaFoldDB" id="A0A5J5KXB6"/>
<dbReference type="Pfam" id="PF01925">
    <property type="entry name" value="TauE"/>
    <property type="match status" value="1"/>
</dbReference>
<keyword evidence="3" id="KW-0813">Transport</keyword>
<feature type="transmembrane region" description="Helical" evidence="8">
    <location>
        <begin position="72"/>
        <end position="89"/>
    </location>
</feature>
<feature type="region of interest" description="Disordered" evidence="9">
    <location>
        <begin position="1"/>
        <end position="21"/>
    </location>
</feature>
<evidence type="ECO:0000256" key="9">
    <source>
        <dbReference type="SAM" id="MobiDB-lite"/>
    </source>
</evidence>
<evidence type="ECO:0000313" key="11">
    <source>
        <dbReference type="Proteomes" id="UP000325957"/>
    </source>
</evidence>
<reference evidence="10 11" key="1">
    <citation type="submission" date="2019-05" db="EMBL/GenBank/DDBJ databases">
        <title>Kocuria coralli sp. nov., a novel actinobacterium isolated from coral reef seawater.</title>
        <authorList>
            <person name="Li J."/>
        </authorList>
    </citation>
    <scope>NUCLEOTIDE SEQUENCE [LARGE SCALE GENOMIC DNA]</scope>
    <source>
        <strain evidence="10 11">SCSIO 13007</strain>
    </source>
</reference>
<keyword evidence="4 8" id="KW-1003">Cell membrane</keyword>
<dbReference type="PANTHER" id="PTHR30269:SF37">
    <property type="entry name" value="MEMBRANE TRANSPORTER PROTEIN"/>
    <property type="match status" value="1"/>
</dbReference>
<keyword evidence="11" id="KW-1185">Reference proteome</keyword>
<evidence type="ECO:0000256" key="7">
    <source>
        <dbReference type="ARBA" id="ARBA00023136"/>
    </source>
</evidence>
<proteinExistence type="inferred from homology"/>
<organism evidence="10 11">
    <name type="scientific">Kocuria coralli</name>
    <dbReference type="NCBI Taxonomy" id="1461025"/>
    <lineage>
        <taxon>Bacteria</taxon>
        <taxon>Bacillati</taxon>
        <taxon>Actinomycetota</taxon>
        <taxon>Actinomycetes</taxon>
        <taxon>Micrococcales</taxon>
        <taxon>Micrococcaceae</taxon>
        <taxon>Kocuria</taxon>
    </lineage>
</organism>
<feature type="transmembrane region" description="Helical" evidence="8">
    <location>
        <begin position="30"/>
        <end position="52"/>
    </location>
</feature>
<feature type="transmembrane region" description="Helical" evidence="8">
    <location>
        <begin position="101"/>
        <end position="119"/>
    </location>
</feature>
<feature type="transmembrane region" description="Helical" evidence="8">
    <location>
        <begin position="125"/>
        <end position="146"/>
    </location>
</feature>
<dbReference type="InterPro" id="IPR002781">
    <property type="entry name" value="TM_pro_TauE-like"/>
</dbReference>
<protein>
    <recommendedName>
        <fullName evidence="8">Probable membrane transporter protein</fullName>
    </recommendedName>
</protein>
<evidence type="ECO:0000256" key="1">
    <source>
        <dbReference type="ARBA" id="ARBA00004651"/>
    </source>
</evidence>
<accession>A0A5J5KXB6</accession>
<dbReference type="GO" id="GO:0005886">
    <property type="term" value="C:plasma membrane"/>
    <property type="evidence" value="ECO:0007669"/>
    <property type="project" value="UniProtKB-SubCell"/>
</dbReference>